<organism evidence="2 3">
    <name type="scientific">Ziziphus jujuba var. spinosa</name>
    <dbReference type="NCBI Taxonomy" id="714518"/>
    <lineage>
        <taxon>Eukaryota</taxon>
        <taxon>Viridiplantae</taxon>
        <taxon>Streptophyta</taxon>
        <taxon>Embryophyta</taxon>
        <taxon>Tracheophyta</taxon>
        <taxon>Spermatophyta</taxon>
        <taxon>Magnoliopsida</taxon>
        <taxon>eudicotyledons</taxon>
        <taxon>Gunneridae</taxon>
        <taxon>Pentapetalae</taxon>
        <taxon>rosids</taxon>
        <taxon>fabids</taxon>
        <taxon>Rosales</taxon>
        <taxon>Rhamnaceae</taxon>
        <taxon>Paliureae</taxon>
        <taxon>Ziziphus</taxon>
    </lineage>
</organism>
<dbReference type="PANTHER" id="PTHR35477:SF1">
    <property type="entry name" value="OS06G0728500 PROTEIN"/>
    <property type="match status" value="1"/>
</dbReference>
<protein>
    <submittedName>
        <fullName evidence="2">Uncharacterized protein</fullName>
    </submittedName>
</protein>
<feature type="region of interest" description="Disordered" evidence="1">
    <location>
        <begin position="268"/>
        <end position="305"/>
    </location>
</feature>
<sequence length="467" mass="51095">MHPRITVTCRLPDEAIPRKEEFKTRRKRRSLPNRANSSPTKVSFVANTYIFEALNFYFSDFINLTAVVLIGRVGSPQVRPEEEQMEANICDVNHLDADVLLPPRKRLLAGLKKQNSDGDSTSQPSLVPAASSPASSSSASASVFASSLSPSSSEFNNRLNNLLSSHSANLSPEEIVDASRIAASAAAKAAETARAAAEEKAAIAAKAVAAAKSALDLVASFSEEGASKDRYSRKNKLKKHVPVQLLYKKYQPIENCKKDEELARKLHRAINSSPRTCKNSSSSDLRGHKHKKPKISSTSERTRSNGDMVLEQNRTSACNGHAVAGEVDDSEGTIRESYKNKADEKACRYDKAGQLEMDYGEAESSQTNEKTWDDISTSGKKRGRVKLKKLPLSICTFRDQANPKEEADTRSTPLADMNMGNPTGGNMPLFTMDPSSEVVRPIEATSVWKCQQFNAPACVKQNKVMQS</sequence>
<dbReference type="EMBL" id="JAEACU010000008">
    <property type="protein sequence ID" value="KAH7519818.1"/>
    <property type="molecule type" value="Genomic_DNA"/>
</dbReference>
<accession>A0A978UXV2</accession>
<dbReference type="Proteomes" id="UP000813462">
    <property type="component" value="Unassembled WGS sequence"/>
</dbReference>
<dbReference type="PANTHER" id="PTHR35477">
    <property type="entry name" value="OS06G0728500 PROTEIN"/>
    <property type="match status" value="1"/>
</dbReference>
<gene>
    <name evidence="2" type="ORF">FEM48_Zijuj08G0077500</name>
</gene>
<feature type="compositionally biased region" description="Polar residues" evidence="1">
    <location>
        <begin position="270"/>
        <end position="284"/>
    </location>
</feature>
<name>A0A978UXV2_ZIZJJ</name>
<evidence type="ECO:0000256" key="1">
    <source>
        <dbReference type="SAM" id="MobiDB-lite"/>
    </source>
</evidence>
<feature type="compositionally biased region" description="Low complexity" evidence="1">
    <location>
        <begin position="124"/>
        <end position="136"/>
    </location>
</feature>
<dbReference type="AlphaFoldDB" id="A0A978UXV2"/>
<proteinExistence type="predicted"/>
<reference evidence="2" key="1">
    <citation type="journal article" date="2021" name="Front. Plant Sci.">
        <title>Chromosome-Scale Genome Assembly for Chinese Sour Jujube and Insights Into Its Genome Evolution and Domestication Signature.</title>
        <authorList>
            <person name="Shen L.-Y."/>
            <person name="Luo H."/>
            <person name="Wang X.-L."/>
            <person name="Wang X.-M."/>
            <person name="Qiu X.-J."/>
            <person name="Liu H."/>
            <person name="Zhou S.-S."/>
            <person name="Jia K.-H."/>
            <person name="Nie S."/>
            <person name="Bao Y.-T."/>
            <person name="Zhang R.-G."/>
            <person name="Yun Q.-Z."/>
            <person name="Chai Y.-H."/>
            <person name="Lu J.-Y."/>
            <person name="Li Y."/>
            <person name="Zhao S.-W."/>
            <person name="Mao J.-F."/>
            <person name="Jia S.-G."/>
            <person name="Mao Y.-M."/>
        </authorList>
    </citation>
    <scope>NUCLEOTIDE SEQUENCE</scope>
    <source>
        <strain evidence="2">AT0</strain>
        <tissue evidence="2">Leaf</tissue>
    </source>
</reference>
<feature type="region of interest" description="Disordered" evidence="1">
    <location>
        <begin position="112"/>
        <end position="136"/>
    </location>
</feature>
<evidence type="ECO:0000313" key="2">
    <source>
        <dbReference type="EMBL" id="KAH7519818.1"/>
    </source>
</evidence>
<comment type="caution">
    <text evidence="2">The sequence shown here is derived from an EMBL/GenBank/DDBJ whole genome shotgun (WGS) entry which is preliminary data.</text>
</comment>
<evidence type="ECO:0000313" key="3">
    <source>
        <dbReference type="Proteomes" id="UP000813462"/>
    </source>
</evidence>